<comment type="catalytic activity">
    <reaction evidence="1 5">
        <text>[protein]-peptidylproline (omega=180) = [protein]-peptidylproline (omega=0)</text>
        <dbReference type="Rhea" id="RHEA:16237"/>
        <dbReference type="Rhea" id="RHEA-COMP:10747"/>
        <dbReference type="Rhea" id="RHEA-COMP:10748"/>
        <dbReference type="ChEBI" id="CHEBI:83833"/>
        <dbReference type="ChEBI" id="CHEBI:83834"/>
        <dbReference type="EC" id="5.2.1.8"/>
    </reaction>
</comment>
<evidence type="ECO:0000259" key="7">
    <source>
        <dbReference type="PROSITE" id="PS50059"/>
    </source>
</evidence>
<name>A0A0G4FA50_9ALVE</name>
<dbReference type="GO" id="GO:0005737">
    <property type="term" value="C:cytoplasm"/>
    <property type="evidence" value="ECO:0007669"/>
    <property type="project" value="TreeGrafter"/>
</dbReference>
<dbReference type="VEuPathDB" id="CryptoDB:Cvel_3009"/>
<dbReference type="InterPro" id="IPR001179">
    <property type="entry name" value="PPIase_FKBP_dom"/>
</dbReference>
<reference evidence="8" key="1">
    <citation type="submission" date="2014-11" db="EMBL/GenBank/DDBJ databases">
        <authorList>
            <person name="Otto D Thomas"/>
            <person name="Naeem Raeece"/>
        </authorList>
    </citation>
    <scope>NUCLEOTIDE SEQUENCE</scope>
</reference>
<dbReference type="InterPro" id="IPR050689">
    <property type="entry name" value="FKBP-type_PPIase"/>
</dbReference>
<evidence type="ECO:0000256" key="3">
    <source>
        <dbReference type="ARBA" id="ARBA00023110"/>
    </source>
</evidence>
<keyword evidence="3 5" id="KW-0697">Rotamase</keyword>
<dbReference type="PROSITE" id="PS50059">
    <property type="entry name" value="FKBP_PPIASE"/>
    <property type="match status" value="1"/>
</dbReference>
<protein>
    <recommendedName>
        <fullName evidence="2 5">peptidylprolyl isomerase</fullName>
        <ecNumber evidence="2 5">5.2.1.8</ecNumber>
    </recommendedName>
</protein>
<dbReference type="EC" id="5.2.1.8" evidence="2 5"/>
<keyword evidence="4 5" id="KW-0413">Isomerase</keyword>
<evidence type="ECO:0000256" key="4">
    <source>
        <dbReference type="ARBA" id="ARBA00023235"/>
    </source>
</evidence>
<evidence type="ECO:0000256" key="2">
    <source>
        <dbReference type="ARBA" id="ARBA00013194"/>
    </source>
</evidence>
<dbReference type="SUPFAM" id="SSF54534">
    <property type="entry name" value="FKBP-like"/>
    <property type="match status" value="1"/>
</dbReference>
<accession>A0A0G4FA50</accession>
<feature type="compositionally biased region" description="Low complexity" evidence="6">
    <location>
        <begin position="39"/>
        <end position="66"/>
    </location>
</feature>
<feature type="region of interest" description="Disordered" evidence="6">
    <location>
        <begin position="1"/>
        <end position="78"/>
    </location>
</feature>
<organism evidence="8">
    <name type="scientific">Chromera velia CCMP2878</name>
    <dbReference type="NCBI Taxonomy" id="1169474"/>
    <lineage>
        <taxon>Eukaryota</taxon>
        <taxon>Sar</taxon>
        <taxon>Alveolata</taxon>
        <taxon>Colpodellida</taxon>
        <taxon>Chromeraceae</taxon>
        <taxon>Chromera</taxon>
    </lineage>
</organism>
<dbReference type="EMBL" id="CDMZ01000232">
    <property type="protein sequence ID" value="CEM09797.1"/>
    <property type="molecule type" value="Genomic_DNA"/>
</dbReference>
<feature type="compositionally biased region" description="Low complexity" evidence="6">
    <location>
        <begin position="1"/>
        <end position="11"/>
    </location>
</feature>
<evidence type="ECO:0000256" key="5">
    <source>
        <dbReference type="PROSITE-ProRule" id="PRU00277"/>
    </source>
</evidence>
<dbReference type="InterPro" id="IPR046357">
    <property type="entry name" value="PPIase_dom_sf"/>
</dbReference>
<sequence>MAPGAAGAPNAKGEGTEATKKANSQHAPSGRQNGEQKVPLKSALKSSQAAPPPQAAGATSSAVSATSKRKPAKSTTVSDKPLRFEWKYKEPSLDGLFPTAPGTYTLDDLKLAAIGVELPTKQELMALKSTKVRTVINGDLMKRPQAGCTASINYIAFYTNANFHGKMWDSTYNRGRPLQFQLGCNGVFEGLETAVMTMVEGAKALAFIPACEGFGSDQGFPSLVPPDAVLIFWIVLEEVLPLGYRSLRLKLRQYA</sequence>
<evidence type="ECO:0000256" key="1">
    <source>
        <dbReference type="ARBA" id="ARBA00000971"/>
    </source>
</evidence>
<dbReference type="PANTHER" id="PTHR10516:SF443">
    <property type="entry name" value="FK506-BINDING PROTEIN 59-RELATED"/>
    <property type="match status" value="1"/>
</dbReference>
<dbReference type="PhylomeDB" id="A0A0G4FA50"/>
<feature type="compositionally biased region" description="Polar residues" evidence="6">
    <location>
        <begin position="21"/>
        <end position="35"/>
    </location>
</feature>
<feature type="domain" description="PPIase FKBP-type" evidence="7">
    <location>
        <begin position="147"/>
        <end position="240"/>
    </location>
</feature>
<proteinExistence type="predicted"/>
<evidence type="ECO:0000256" key="6">
    <source>
        <dbReference type="SAM" id="MobiDB-lite"/>
    </source>
</evidence>
<gene>
    <name evidence="8" type="ORF">Cvel_3009</name>
</gene>
<evidence type="ECO:0000313" key="8">
    <source>
        <dbReference type="EMBL" id="CEM09797.1"/>
    </source>
</evidence>
<dbReference type="GO" id="GO:0003755">
    <property type="term" value="F:peptidyl-prolyl cis-trans isomerase activity"/>
    <property type="evidence" value="ECO:0007669"/>
    <property type="project" value="UniProtKB-KW"/>
</dbReference>
<dbReference type="AlphaFoldDB" id="A0A0G4FA50"/>
<dbReference type="PANTHER" id="PTHR10516">
    <property type="entry name" value="PEPTIDYL-PROLYL CIS-TRANS ISOMERASE"/>
    <property type="match status" value="1"/>
</dbReference>
<dbReference type="Pfam" id="PF00254">
    <property type="entry name" value="FKBP_C"/>
    <property type="match status" value="1"/>
</dbReference>
<dbReference type="Gene3D" id="3.10.50.40">
    <property type="match status" value="1"/>
</dbReference>